<dbReference type="SUPFAM" id="SSF53448">
    <property type="entry name" value="Nucleotide-diphospho-sugar transferases"/>
    <property type="match status" value="1"/>
</dbReference>
<keyword evidence="2" id="KW-0808">Transferase</keyword>
<dbReference type="CDD" id="cd04186">
    <property type="entry name" value="GT_2_like_c"/>
    <property type="match status" value="1"/>
</dbReference>
<proteinExistence type="predicted"/>
<dbReference type="GO" id="GO:0016740">
    <property type="term" value="F:transferase activity"/>
    <property type="evidence" value="ECO:0007669"/>
    <property type="project" value="UniProtKB-KW"/>
</dbReference>
<accession>A0A1H8YS26</accession>
<reference evidence="2 3" key="1">
    <citation type="submission" date="2016-10" db="EMBL/GenBank/DDBJ databases">
        <authorList>
            <person name="de Groot N.N."/>
        </authorList>
    </citation>
    <scope>NUCLEOTIDE SEQUENCE [LARGE SCALE GENOMIC DNA]</scope>
    <source>
        <strain evidence="2 3">DSM 27078</strain>
    </source>
</reference>
<dbReference type="STRING" id="1299341.SAMN05444005_10171"/>
<keyword evidence="3" id="KW-1185">Reference proteome</keyword>
<evidence type="ECO:0000259" key="1">
    <source>
        <dbReference type="Pfam" id="PF00535"/>
    </source>
</evidence>
<protein>
    <submittedName>
        <fullName evidence="2">Glycosyltransferase, GT2 family</fullName>
    </submittedName>
</protein>
<dbReference type="PANTHER" id="PTHR43179">
    <property type="entry name" value="RHAMNOSYLTRANSFERASE WBBL"/>
    <property type="match status" value="1"/>
</dbReference>
<dbReference type="RefSeq" id="WP_091463533.1">
    <property type="nucleotide sequence ID" value="NZ_FOEI01000001.1"/>
</dbReference>
<dbReference type="Gene3D" id="3.90.550.10">
    <property type="entry name" value="Spore Coat Polysaccharide Biosynthesis Protein SpsA, Chain A"/>
    <property type="match status" value="1"/>
</dbReference>
<dbReference type="InterPro" id="IPR001173">
    <property type="entry name" value="Glyco_trans_2-like"/>
</dbReference>
<dbReference type="Proteomes" id="UP000198648">
    <property type="component" value="Unassembled WGS sequence"/>
</dbReference>
<gene>
    <name evidence="2" type="ORF">SAMN05444005_10171</name>
</gene>
<dbReference type="InterPro" id="IPR029044">
    <property type="entry name" value="Nucleotide-diphossugar_trans"/>
</dbReference>
<dbReference type="AlphaFoldDB" id="A0A1H8YS26"/>
<organism evidence="2 3">
    <name type="scientific">Flavobacterium urocaniciphilum</name>
    <dbReference type="NCBI Taxonomy" id="1299341"/>
    <lineage>
        <taxon>Bacteria</taxon>
        <taxon>Pseudomonadati</taxon>
        <taxon>Bacteroidota</taxon>
        <taxon>Flavobacteriia</taxon>
        <taxon>Flavobacteriales</taxon>
        <taxon>Flavobacteriaceae</taxon>
        <taxon>Flavobacterium</taxon>
    </lineage>
</organism>
<dbReference type="Pfam" id="PF00535">
    <property type="entry name" value="Glycos_transf_2"/>
    <property type="match status" value="1"/>
</dbReference>
<dbReference type="OrthoDB" id="9771846at2"/>
<dbReference type="PANTHER" id="PTHR43179:SF7">
    <property type="entry name" value="RHAMNOSYLTRANSFERASE WBBL"/>
    <property type="match status" value="1"/>
</dbReference>
<evidence type="ECO:0000313" key="3">
    <source>
        <dbReference type="Proteomes" id="UP000198648"/>
    </source>
</evidence>
<name>A0A1H8YS26_9FLAO</name>
<dbReference type="EMBL" id="FOEI01000001">
    <property type="protein sequence ID" value="SEP54852.1"/>
    <property type="molecule type" value="Genomic_DNA"/>
</dbReference>
<evidence type="ECO:0000313" key="2">
    <source>
        <dbReference type="EMBL" id="SEP54852.1"/>
    </source>
</evidence>
<sequence>MKVITVIVTYNGTRWIEKCLQNIVNQCEVIVVDNNSTDNTVELITKKFPQVQILLQDKNWGFGVANNIGISHALKLGADAVFLLNQDAYAQEKCIENLITVCEKNPEYGIISPVHLNGDGTALDYTFQKITYMSNIISDLIFKNESDLMYENTFVNAAAWLLPKKTLLTVGGFDPLFFLYGEDDNYCQRVLYHGLKIGITTKSVIFHDSKNDNYQGGTIGSDKYYRQFINGLNVVYADVNKQMSNKIYRLKLHMIKKILINILQLKFKDVSILIKKIKLIDSKAIKNSVVINSKPHHNYLEF</sequence>
<feature type="domain" description="Glycosyltransferase 2-like" evidence="1">
    <location>
        <begin position="6"/>
        <end position="139"/>
    </location>
</feature>